<dbReference type="InParanoid" id="A0A165IRL5"/>
<feature type="region of interest" description="Disordered" evidence="1">
    <location>
        <begin position="187"/>
        <end position="223"/>
    </location>
</feature>
<evidence type="ECO:0000259" key="2">
    <source>
        <dbReference type="Pfam" id="PF20263"/>
    </source>
</evidence>
<name>A0A165IRL5_EXIGL</name>
<protein>
    <recommendedName>
        <fullName evidence="2">LYR motif-containing protein Cup1-like N-terminal domain-containing protein</fullName>
    </recommendedName>
</protein>
<dbReference type="Pfam" id="PF20263">
    <property type="entry name" value="LYRM2-like"/>
    <property type="match status" value="1"/>
</dbReference>
<feature type="compositionally biased region" description="Low complexity" evidence="1">
    <location>
        <begin position="201"/>
        <end position="210"/>
    </location>
</feature>
<dbReference type="InterPro" id="IPR046896">
    <property type="entry name" value="Cup1-like_N"/>
</dbReference>
<organism evidence="3 4">
    <name type="scientific">Exidia glandulosa HHB12029</name>
    <dbReference type="NCBI Taxonomy" id="1314781"/>
    <lineage>
        <taxon>Eukaryota</taxon>
        <taxon>Fungi</taxon>
        <taxon>Dikarya</taxon>
        <taxon>Basidiomycota</taxon>
        <taxon>Agaricomycotina</taxon>
        <taxon>Agaricomycetes</taxon>
        <taxon>Auriculariales</taxon>
        <taxon>Exidiaceae</taxon>
        <taxon>Exidia</taxon>
    </lineage>
</organism>
<sequence>MTGHPTVQLYRSLLCEARRLPHPHLRDYWRLRIQGVFRRNQYLRDEHILQRKVARAQKDLKFLRRANSGYDVLAFERVLDHAYGRRGTMKYELIKPLVDAPPLPPMVPRVPNSNPPASTPIFDAIVSSNAGRASRQKPIKSEALSWPPNLPVRDEEELKIFGPVPKRREVNARKKFFRIQKDYVYPPLDMEDNSPAPPASSEPSSHDAPPLATPLSDRDKMPFSGLGMQAEVLKLAGLGWVKQPWTSEAQEGQNEAERHVEKMPTRFLRRRYASLLRRLPDVSKRVDRKGKTVYDVGIPKGAIGADTIKPLPFASNAHISWWWGLNKGKEEANDVEDEDEYEDGDDDIEEDIDDWDSEEPGEELTTEAPPSG</sequence>
<dbReference type="OrthoDB" id="198652at2759"/>
<dbReference type="AlphaFoldDB" id="A0A165IRL5"/>
<keyword evidence="4" id="KW-1185">Reference proteome</keyword>
<dbReference type="CDD" id="cd20273">
    <property type="entry name" value="Complex1_LYR_unchar"/>
    <property type="match status" value="1"/>
</dbReference>
<evidence type="ECO:0000313" key="4">
    <source>
        <dbReference type="Proteomes" id="UP000077266"/>
    </source>
</evidence>
<gene>
    <name evidence="3" type="ORF">EXIGLDRAFT_835480</name>
</gene>
<dbReference type="EMBL" id="KV425984">
    <property type="protein sequence ID" value="KZV93777.1"/>
    <property type="molecule type" value="Genomic_DNA"/>
</dbReference>
<feature type="region of interest" description="Disordered" evidence="1">
    <location>
        <begin position="330"/>
        <end position="372"/>
    </location>
</feature>
<evidence type="ECO:0000313" key="3">
    <source>
        <dbReference type="EMBL" id="KZV93777.1"/>
    </source>
</evidence>
<dbReference type="Proteomes" id="UP000077266">
    <property type="component" value="Unassembled WGS sequence"/>
</dbReference>
<accession>A0A165IRL5</accession>
<proteinExistence type="predicted"/>
<reference evidence="3 4" key="1">
    <citation type="journal article" date="2016" name="Mol. Biol. Evol.">
        <title>Comparative Genomics of Early-Diverging Mushroom-Forming Fungi Provides Insights into the Origins of Lignocellulose Decay Capabilities.</title>
        <authorList>
            <person name="Nagy L.G."/>
            <person name="Riley R."/>
            <person name="Tritt A."/>
            <person name="Adam C."/>
            <person name="Daum C."/>
            <person name="Floudas D."/>
            <person name="Sun H."/>
            <person name="Yadav J.S."/>
            <person name="Pangilinan J."/>
            <person name="Larsson K.H."/>
            <person name="Matsuura K."/>
            <person name="Barry K."/>
            <person name="Labutti K."/>
            <person name="Kuo R."/>
            <person name="Ohm R.A."/>
            <person name="Bhattacharya S.S."/>
            <person name="Shirouzu T."/>
            <person name="Yoshinaga Y."/>
            <person name="Martin F.M."/>
            <person name="Grigoriev I.V."/>
            <person name="Hibbett D.S."/>
        </authorList>
    </citation>
    <scope>NUCLEOTIDE SEQUENCE [LARGE SCALE GENOMIC DNA]</scope>
    <source>
        <strain evidence="3 4">HHB12029</strain>
    </source>
</reference>
<feature type="compositionally biased region" description="Acidic residues" evidence="1">
    <location>
        <begin position="333"/>
        <end position="365"/>
    </location>
</feature>
<evidence type="ECO:0000256" key="1">
    <source>
        <dbReference type="SAM" id="MobiDB-lite"/>
    </source>
</evidence>
<feature type="domain" description="LYR motif-containing protein Cup1-like N-terminal" evidence="2">
    <location>
        <begin position="9"/>
        <end position="93"/>
    </location>
</feature>